<dbReference type="RefSeq" id="WP_323446272.1">
    <property type="nucleotide sequence ID" value="NZ_BSBI01000002.1"/>
</dbReference>
<feature type="binding site" evidence="12">
    <location>
        <position position="425"/>
    </location>
    <ligand>
        <name>Zn(2+)</name>
        <dbReference type="ChEBI" id="CHEBI:29105"/>
    </ligand>
</feature>
<dbReference type="PRINTS" id="PR00083">
    <property type="entry name" value="HOLDHDRGNASE"/>
</dbReference>
<comment type="function">
    <text evidence="1 12">Catalyzes the sequential NAD-dependent oxidations of L-histidinol to L-histidinaldehyde and then to L-histidine.</text>
</comment>
<comment type="similarity">
    <text evidence="3 12 13 14">Belongs to the histidinol dehydrogenase family.</text>
</comment>
<reference evidence="15 16" key="1">
    <citation type="submission" date="2022-10" db="EMBL/GenBank/DDBJ databases">
        <title>Draft genome sequence of Streptomyces sp. YSPA8.</title>
        <authorList>
            <person name="Moriuchi R."/>
            <person name="Dohra H."/>
            <person name="Yamamura H."/>
            <person name="Kodani S."/>
        </authorList>
    </citation>
    <scope>NUCLEOTIDE SEQUENCE [LARGE SCALE GENOMIC DNA]</scope>
    <source>
        <strain evidence="15 16">YSPA8</strain>
    </source>
</reference>
<evidence type="ECO:0000256" key="8">
    <source>
        <dbReference type="ARBA" id="ARBA00023002"/>
    </source>
</evidence>
<feature type="binding site" evidence="12">
    <location>
        <position position="130"/>
    </location>
    <ligand>
        <name>NAD(+)</name>
        <dbReference type="ChEBI" id="CHEBI:57540"/>
    </ligand>
</feature>
<dbReference type="InterPro" id="IPR012131">
    <property type="entry name" value="Hstdl_DH"/>
</dbReference>
<evidence type="ECO:0000256" key="2">
    <source>
        <dbReference type="ARBA" id="ARBA00004940"/>
    </source>
</evidence>
<dbReference type="InterPro" id="IPR001692">
    <property type="entry name" value="Histidinol_DH_CS"/>
</dbReference>
<evidence type="ECO:0000256" key="14">
    <source>
        <dbReference type="RuleBase" id="RU004175"/>
    </source>
</evidence>
<keyword evidence="10 12" id="KW-0368">Histidine biosynthesis</keyword>
<keyword evidence="8 12" id="KW-0560">Oxidoreductase</keyword>
<feature type="binding site" evidence="12">
    <location>
        <position position="333"/>
    </location>
    <ligand>
        <name>substrate</name>
    </ligand>
</feature>
<dbReference type="Pfam" id="PF00815">
    <property type="entry name" value="Histidinol_dh"/>
    <property type="match status" value="1"/>
</dbReference>
<gene>
    <name evidence="12 15" type="primary">hisD</name>
    <name evidence="15" type="ORF">SYYSPA8_07995</name>
</gene>
<dbReference type="NCBIfam" id="TIGR00069">
    <property type="entry name" value="hisD"/>
    <property type="match status" value="1"/>
</dbReference>
<keyword evidence="12" id="KW-0028">Amino-acid biosynthesis</keyword>
<keyword evidence="16" id="KW-1185">Reference proteome</keyword>
<comment type="caution">
    <text evidence="15">The sequence shown here is derived from an EMBL/GenBank/DDBJ whole genome shotgun (WGS) entry which is preliminary data.</text>
</comment>
<dbReference type="InterPro" id="IPR016161">
    <property type="entry name" value="Ald_DH/histidinol_DH"/>
</dbReference>
<evidence type="ECO:0000256" key="1">
    <source>
        <dbReference type="ARBA" id="ARBA00003850"/>
    </source>
</evidence>
<feature type="active site" description="Proton acceptor" evidence="12">
    <location>
        <position position="332"/>
    </location>
</feature>
<evidence type="ECO:0000256" key="12">
    <source>
        <dbReference type="HAMAP-Rule" id="MF_01024"/>
    </source>
</evidence>
<keyword evidence="9 12" id="KW-0520">NAD</keyword>
<name>A0ABQ5NV25_9ACTN</name>
<evidence type="ECO:0000256" key="6">
    <source>
        <dbReference type="ARBA" id="ARBA00022723"/>
    </source>
</evidence>
<dbReference type="PANTHER" id="PTHR21256:SF2">
    <property type="entry name" value="HISTIDINE BIOSYNTHESIS TRIFUNCTIONAL PROTEIN"/>
    <property type="match status" value="1"/>
</dbReference>
<evidence type="ECO:0000256" key="13">
    <source>
        <dbReference type="PIRNR" id="PIRNR000099"/>
    </source>
</evidence>
<organism evidence="15 16">
    <name type="scientific">Streptomyces yaizuensis</name>
    <dbReference type="NCBI Taxonomy" id="2989713"/>
    <lineage>
        <taxon>Bacteria</taxon>
        <taxon>Bacillati</taxon>
        <taxon>Actinomycetota</taxon>
        <taxon>Actinomycetes</taxon>
        <taxon>Kitasatosporales</taxon>
        <taxon>Streptomycetaceae</taxon>
        <taxon>Streptomyces</taxon>
    </lineage>
</organism>
<dbReference type="PIRSF" id="PIRSF000099">
    <property type="entry name" value="Histidinol_dh"/>
    <property type="match status" value="1"/>
</dbReference>
<feature type="binding site" evidence="12">
    <location>
        <position position="425"/>
    </location>
    <ligand>
        <name>substrate</name>
    </ligand>
</feature>
<dbReference type="SUPFAM" id="SSF53720">
    <property type="entry name" value="ALDH-like"/>
    <property type="match status" value="1"/>
</dbReference>
<feature type="binding site" evidence="12">
    <location>
        <position position="366"/>
    </location>
    <ligand>
        <name>substrate</name>
    </ligand>
</feature>
<sequence>MISRIDLRGDALPEGAALRALLPRADFDVAAALEKVRPICEDVHHRGTAALIEYAERFDGVALERIRVPAAALTEALEGLDPAVRAALEESIRRARIVHRAQRRAEHTTQVVPGGTVTEKWVPVDRVGLYAPGGRSVYPSSVIMNAVPAQEAGVASVALASPPQKEHGGLPHPTILAACALLGVDEVYAAGGAQAVAMFAYGTEECAPANMVTGPGNIWVAAAKRYFTGLIGIDTEAGPTEIAVLADAGADPVHVAADLISQAEHDPLAAAVLVTDSVELADAVERELAPQIAATKHVKDRIVPALTGRQSAIVLVDSVEDGLAVVNAYGAEHLEIQTADATAVAAEVRNAGAVFVGPFSPVSLGDYCAGSNHVLPTGGCACHSSGLSVQSFLRGIHIVDYSREALADVTHHVVTLAEAEDLPAHGAALKARFDWKVPGK</sequence>
<dbReference type="EC" id="1.1.1.23" evidence="4 12"/>
<proteinExistence type="inferred from homology"/>
<dbReference type="Proteomes" id="UP001291653">
    <property type="component" value="Unassembled WGS sequence"/>
</dbReference>
<dbReference type="PANTHER" id="PTHR21256">
    <property type="entry name" value="HISTIDINOL DEHYDROGENASE HDH"/>
    <property type="match status" value="1"/>
</dbReference>
<feature type="binding site" evidence="12">
    <location>
        <position position="262"/>
    </location>
    <ligand>
        <name>substrate</name>
    </ligand>
</feature>
<dbReference type="HAMAP" id="MF_01024">
    <property type="entry name" value="HisD"/>
    <property type="match status" value="1"/>
</dbReference>
<feature type="binding site" evidence="12">
    <location>
        <position position="265"/>
    </location>
    <ligand>
        <name>substrate</name>
    </ligand>
</feature>
<comment type="pathway">
    <text evidence="2 12">Amino-acid biosynthesis; L-histidine biosynthesis; L-histidine from 5-phospho-alpha-D-ribose 1-diphosphate: step 9/9.</text>
</comment>
<feature type="binding site" evidence="12">
    <location>
        <position position="240"/>
    </location>
    <ligand>
        <name>substrate</name>
    </ligand>
</feature>
<evidence type="ECO:0000256" key="5">
    <source>
        <dbReference type="ARBA" id="ARBA00016531"/>
    </source>
</evidence>
<comment type="cofactor">
    <cofactor evidence="12">
        <name>Zn(2+)</name>
        <dbReference type="ChEBI" id="CHEBI:29105"/>
    </cofactor>
    <text evidence="12">Binds 1 zinc ion per subunit.</text>
</comment>
<dbReference type="CDD" id="cd06572">
    <property type="entry name" value="Histidinol_dh"/>
    <property type="match status" value="1"/>
</dbReference>
<keyword evidence="7 12" id="KW-0862">Zinc</keyword>
<feature type="binding site" evidence="12">
    <location>
        <position position="265"/>
    </location>
    <ligand>
        <name>Zn(2+)</name>
        <dbReference type="ChEBI" id="CHEBI:29105"/>
    </ligand>
</feature>
<protein>
    <recommendedName>
        <fullName evidence="5 12">Histidinol dehydrogenase</fullName>
        <shortName evidence="12">HDH</shortName>
        <ecNumber evidence="4 12">1.1.1.23</ecNumber>
    </recommendedName>
</protein>
<feature type="binding site" evidence="12">
    <location>
        <position position="217"/>
    </location>
    <ligand>
        <name>NAD(+)</name>
        <dbReference type="ChEBI" id="CHEBI:57540"/>
    </ligand>
</feature>
<evidence type="ECO:0000256" key="11">
    <source>
        <dbReference type="ARBA" id="ARBA00049489"/>
    </source>
</evidence>
<dbReference type="PROSITE" id="PS00611">
    <property type="entry name" value="HISOL_DEHYDROGENASE"/>
    <property type="match status" value="1"/>
</dbReference>
<evidence type="ECO:0000256" key="10">
    <source>
        <dbReference type="ARBA" id="ARBA00023102"/>
    </source>
</evidence>
<keyword evidence="6 12" id="KW-0479">Metal-binding</keyword>
<feature type="binding site" evidence="12">
    <location>
        <position position="262"/>
    </location>
    <ligand>
        <name>Zn(2+)</name>
        <dbReference type="ChEBI" id="CHEBI:29105"/>
    </ligand>
</feature>
<feature type="binding site" evidence="12">
    <location>
        <position position="366"/>
    </location>
    <ligand>
        <name>Zn(2+)</name>
        <dbReference type="ChEBI" id="CHEBI:29105"/>
    </ligand>
</feature>
<evidence type="ECO:0000256" key="9">
    <source>
        <dbReference type="ARBA" id="ARBA00023027"/>
    </source>
</evidence>
<dbReference type="EMBL" id="BSBI01000002">
    <property type="protein sequence ID" value="GLF94218.1"/>
    <property type="molecule type" value="Genomic_DNA"/>
</dbReference>
<evidence type="ECO:0000256" key="4">
    <source>
        <dbReference type="ARBA" id="ARBA00012965"/>
    </source>
</evidence>
<feature type="active site" description="Proton acceptor" evidence="12">
    <location>
        <position position="333"/>
    </location>
</feature>
<dbReference type="Gene3D" id="1.20.5.1300">
    <property type="match status" value="1"/>
</dbReference>
<dbReference type="Gene3D" id="3.40.50.1980">
    <property type="entry name" value="Nitrogenase molybdenum iron protein domain"/>
    <property type="match status" value="2"/>
</dbReference>
<dbReference type="InterPro" id="IPR022695">
    <property type="entry name" value="Histidinol_DH_monofunct"/>
</dbReference>
<evidence type="ECO:0000256" key="3">
    <source>
        <dbReference type="ARBA" id="ARBA00010178"/>
    </source>
</evidence>
<evidence type="ECO:0000313" key="15">
    <source>
        <dbReference type="EMBL" id="GLF94218.1"/>
    </source>
</evidence>
<evidence type="ECO:0000256" key="7">
    <source>
        <dbReference type="ARBA" id="ARBA00022833"/>
    </source>
</evidence>
<comment type="catalytic activity">
    <reaction evidence="11 12">
        <text>L-histidinol + 2 NAD(+) + H2O = L-histidine + 2 NADH + 3 H(+)</text>
        <dbReference type="Rhea" id="RHEA:20641"/>
        <dbReference type="ChEBI" id="CHEBI:15377"/>
        <dbReference type="ChEBI" id="CHEBI:15378"/>
        <dbReference type="ChEBI" id="CHEBI:57540"/>
        <dbReference type="ChEBI" id="CHEBI:57595"/>
        <dbReference type="ChEBI" id="CHEBI:57699"/>
        <dbReference type="ChEBI" id="CHEBI:57945"/>
        <dbReference type="EC" id="1.1.1.23"/>
    </reaction>
</comment>
<feature type="binding site" evidence="12">
    <location>
        <position position="420"/>
    </location>
    <ligand>
        <name>substrate</name>
    </ligand>
</feature>
<feature type="binding site" evidence="12">
    <location>
        <position position="194"/>
    </location>
    <ligand>
        <name>NAD(+)</name>
        <dbReference type="ChEBI" id="CHEBI:57540"/>
    </ligand>
</feature>
<evidence type="ECO:0000313" key="16">
    <source>
        <dbReference type="Proteomes" id="UP001291653"/>
    </source>
</evidence>
<accession>A0ABQ5NV25</accession>